<dbReference type="STRING" id="157733.AB986_00960"/>
<protein>
    <recommendedName>
        <fullName evidence="4">Inner-membrane translocator</fullName>
    </recommendedName>
</protein>
<feature type="transmembrane region" description="Helical" evidence="1">
    <location>
        <begin position="31"/>
        <end position="54"/>
    </location>
</feature>
<evidence type="ECO:0008006" key="4">
    <source>
        <dbReference type="Google" id="ProtNLM"/>
    </source>
</evidence>
<keyword evidence="1" id="KW-0812">Transmembrane</keyword>
<dbReference type="OrthoDB" id="2970488at2"/>
<comment type="caution">
    <text evidence="2">The sequence shown here is derived from an EMBL/GenBank/DDBJ whole genome shotgun (WGS) entry which is preliminary data.</text>
</comment>
<evidence type="ECO:0000313" key="2">
    <source>
        <dbReference type="EMBL" id="KMM37936.1"/>
    </source>
</evidence>
<proteinExistence type="predicted"/>
<sequence>MDVLMYLFLAALLIPANIFMIKWHRSGSLPLWASGILLAILGVGLGFVVGGILVGPGNAGQGGSLMAAFVGLITVANGLIHFLIGLIIVIGKLFTKKNTQV</sequence>
<dbReference type="EMBL" id="LELK01000001">
    <property type="protein sequence ID" value="KMM37936.1"/>
    <property type="molecule type" value="Genomic_DNA"/>
</dbReference>
<keyword evidence="1" id="KW-0472">Membrane</keyword>
<accession>A0A0J6CNX6</accession>
<feature type="transmembrane region" description="Helical" evidence="1">
    <location>
        <begin position="66"/>
        <end position="90"/>
    </location>
</feature>
<keyword evidence="1" id="KW-1133">Transmembrane helix</keyword>
<feature type="transmembrane region" description="Helical" evidence="1">
    <location>
        <begin position="6"/>
        <end position="24"/>
    </location>
</feature>
<evidence type="ECO:0000256" key="1">
    <source>
        <dbReference type="SAM" id="Phobius"/>
    </source>
</evidence>
<organism evidence="2 3">
    <name type="scientific">Guptibacillus hwajinpoensis</name>
    <dbReference type="NCBI Taxonomy" id="208199"/>
    <lineage>
        <taxon>Bacteria</taxon>
        <taxon>Bacillati</taxon>
        <taxon>Bacillota</taxon>
        <taxon>Bacilli</taxon>
        <taxon>Bacillales</taxon>
        <taxon>Guptibacillaceae</taxon>
        <taxon>Guptibacillus</taxon>
    </lineage>
</organism>
<dbReference type="AlphaFoldDB" id="A0A0J6CNX6"/>
<reference evidence="2" key="1">
    <citation type="submission" date="2015-06" db="EMBL/GenBank/DDBJ databases">
        <authorList>
            <person name="Liu B."/>
            <person name="Wang J."/>
            <person name="Zhu Y."/>
            <person name="Liu G."/>
            <person name="Chen Q."/>
            <person name="Zheng C."/>
            <person name="Che J."/>
            <person name="Ge C."/>
            <person name="Shi H."/>
            <person name="Pan Z."/>
            <person name="Liu X."/>
        </authorList>
    </citation>
    <scope>NUCLEOTIDE SEQUENCE [LARGE SCALE GENOMIC DNA]</scope>
    <source>
        <strain evidence="2">DSM 16346</strain>
    </source>
</reference>
<keyword evidence="3" id="KW-1185">Reference proteome</keyword>
<evidence type="ECO:0000313" key="3">
    <source>
        <dbReference type="Proteomes" id="UP000035996"/>
    </source>
</evidence>
<dbReference type="Proteomes" id="UP000035996">
    <property type="component" value="Unassembled WGS sequence"/>
</dbReference>
<dbReference type="PATRIC" id="fig|157733.3.peg.2395"/>
<name>A0A0J6CNX6_9BACL</name>
<gene>
    <name evidence="2" type="ORF">AB986_00960</name>
</gene>
<dbReference type="RefSeq" id="WP_048309020.1">
    <property type="nucleotide sequence ID" value="NZ_CP119526.1"/>
</dbReference>